<dbReference type="EMBL" id="FNQK01000002">
    <property type="protein sequence ID" value="SDZ81744.1"/>
    <property type="molecule type" value="Genomic_DNA"/>
</dbReference>
<dbReference type="PANTHER" id="PTHR34068:SF1">
    <property type="entry name" value="UPF0145 PROTEIN YBJQ"/>
    <property type="match status" value="1"/>
</dbReference>
<organism evidence="2 3">
    <name type="scientific">Bizionia paragorgiae</name>
    <dbReference type="NCBI Taxonomy" id="283786"/>
    <lineage>
        <taxon>Bacteria</taxon>
        <taxon>Pseudomonadati</taxon>
        <taxon>Bacteroidota</taxon>
        <taxon>Flavobacteriia</taxon>
        <taxon>Flavobacteriales</taxon>
        <taxon>Flavobacteriaceae</taxon>
        <taxon>Bizionia</taxon>
    </lineage>
</organism>
<dbReference type="PANTHER" id="PTHR34068">
    <property type="entry name" value="UPF0145 PROTEIN YBJQ"/>
    <property type="match status" value="1"/>
</dbReference>
<evidence type="ECO:0000313" key="2">
    <source>
        <dbReference type="EMBL" id="SDZ81744.1"/>
    </source>
</evidence>
<proteinExistence type="inferred from homology"/>
<comment type="similarity">
    <text evidence="1">Belongs to the UPF0145 family.</text>
</comment>
<dbReference type="InterPro" id="IPR002765">
    <property type="entry name" value="UPF0145_YbjQ-like"/>
</dbReference>
<dbReference type="RefSeq" id="WP_092131877.1">
    <property type="nucleotide sequence ID" value="NZ_FNQK01000002.1"/>
</dbReference>
<reference evidence="2 3" key="1">
    <citation type="submission" date="2016-10" db="EMBL/GenBank/DDBJ databases">
        <authorList>
            <person name="de Groot N.N."/>
        </authorList>
    </citation>
    <scope>NUCLEOTIDE SEQUENCE [LARGE SCALE GENOMIC DNA]</scope>
    <source>
        <strain evidence="2 3">DSM 23842</strain>
    </source>
</reference>
<keyword evidence="3" id="KW-1185">Reference proteome</keyword>
<name>A0A1H3W5P3_BIZPA</name>
<sequence>MIITTTPSVEGYKIISYKGLISAVGVNTRKLSFSFNTEKFIQAMEESIDAVKQDAFNALEDKAKALNCNAIVGVSVDLETDPSTTFILVSVTGTAVNIV</sequence>
<dbReference type="Proteomes" id="UP000198846">
    <property type="component" value="Unassembled WGS sequence"/>
</dbReference>
<dbReference type="OrthoDB" id="9796448at2"/>
<gene>
    <name evidence="2" type="ORF">SAMN04487990_102212</name>
</gene>
<dbReference type="AlphaFoldDB" id="A0A1H3W5P3"/>
<dbReference type="Pfam" id="PF01906">
    <property type="entry name" value="YbjQ_1"/>
    <property type="match status" value="1"/>
</dbReference>
<dbReference type="Gene3D" id="3.30.110.70">
    <property type="entry name" value="Hypothetical protein apc22750. Chain B"/>
    <property type="match status" value="1"/>
</dbReference>
<accession>A0A1H3W5P3</accession>
<evidence type="ECO:0000256" key="1">
    <source>
        <dbReference type="ARBA" id="ARBA00010751"/>
    </source>
</evidence>
<dbReference type="STRING" id="283786.SAMN04487990_102212"/>
<dbReference type="SUPFAM" id="SSF117782">
    <property type="entry name" value="YbjQ-like"/>
    <property type="match status" value="1"/>
</dbReference>
<dbReference type="InterPro" id="IPR035439">
    <property type="entry name" value="UPF0145_dom_sf"/>
</dbReference>
<protein>
    <submittedName>
        <fullName evidence="2">Uncharacterized conserved protein YbjQ, UPF0145 family</fullName>
    </submittedName>
</protein>
<evidence type="ECO:0000313" key="3">
    <source>
        <dbReference type="Proteomes" id="UP000198846"/>
    </source>
</evidence>